<dbReference type="KEGG" id="rca:Rcas_0730"/>
<evidence type="ECO:0000256" key="4">
    <source>
        <dbReference type="ARBA" id="ARBA00023136"/>
    </source>
</evidence>
<dbReference type="eggNOG" id="COG5662">
    <property type="taxonomic scope" value="Bacteria"/>
</dbReference>
<keyword evidence="8" id="KW-1185">Reference proteome</keyword>
<evidence type="ECO:0000256" key="5">
    <source>
        <dbReference type="SAM" id="MobiDB-lite"/>
    </source>
</evidence>
<protein>
    <submittedName>
        <fullName evidence="7">Putative transmembrane anti-sigma factor</fullName>
    </submittedName>
</protein>
<dbReference type="Proteomes" id="UP000000263">
    <property type="component" value="Chromosome"/>
</dbReference>
<dbReference type="STRING" id="383372.Rcas_0730"/>
<evidence type="ECO:0000256" key="2">
    <source>
        <dbReference type="ARBA" id="ARBA00022692"/>
    </source>
</evidence>
<dbReference type="GO" id="GO:0006417">
    <property type="term" value="P:regulation of translation"/>
    <property type="evidence" value="ECO:0007669"/>
    <property type="project" value="TreeGrafter"/>
</dbReference>
<comment type="subcellular location">
    <subcellularLocation>
        <location evidence="1">Membrane</location>
        <topology evidence="1">Single-pass membrane protein</topology>
    </subcellularLocation>
</comment>
<evidence type="ECO:0000313" key="7">
    <source>
        <dbReference type="EMBL" id="ABU56851.1"/>
    </source>
</evidence>
<dbReference type="RefSeq" id="WP_012119281.1">
    <property type="nucleotide sequence ID" value="NC_009767.1"/>
</dbReference>
<feature type="compositionally biased region" description="Low complexity" evidence="5">
    <location>
        <begin position="157"/>
        <end position="171"/>
    </location>
</feature>
<evidence type="ECO:0000256" key="1">
    <source>
        <dbReference type="ARBA" id="ARBA00004167"/>
    </source>
</evidence>
<dbReference type="PANTHER" id="PTHR37461:SF1">
    <property type="entry name" value="ANTI-SIGMA-K FACTOR RSKA"/>
    <property type="match status" value="1"/>
</dbReference>
<dbReference type="InterPro" id="IPR051474">
    <property type="entry name" value="Anti-sigma-K/W_factor"/>
</dbReference>
<keyword evidence="4 6" id="KW-0472">Membrane</keyword>
<dbReference type="OrthoDB" id="167009at2"/>
<evidence type="ECO:0000256" key="3">
    <source>
        <dbReference type="ARBA" id="ARBA00022989"/>
    </source>
</evidence>
<accession>A7NHA4</accession>
<name>A7NHA4_ROSCS</name>
<dbReference type="EMBL" id="CP000804">
    <property type="protein sequence ID" value="ABU56851.1"/>
    <property type="molecule type" value="Genomic_DNA"/>
</dbReference>
<evidence type="ECO:0000256" key="6">
    <source>
        <dbReference type="SAM" id="Phobius"/>
    </source>
</evidence>
<evidence type="ECO:0000313" key="8">
    <source>
        <dbReference type="Proteomes" id="UP000000263"/>
    </source>
</evidence>
<dbReference type="HOGENOM" id="CLU_1132939_0_0_0"/>
<dbReference type="GO" id="GO:0016020">
    <property type="term" value="C:membrane"/>
    <property type="evidence" value="ECO:0007669"/>
    <property type="project" value="UniProtKB-SubCell"/>
</dbReference>
<feature type="region of interest" description="Disordered" evidence="5">
    <location>
        <begin position="200"/>
        <end position="229"/>
    </location>
</feature>
<gene>
    <name evidence="7" type="ordered locus">Rcas_0730</name>
</gene>
<dbReference type="PANTHER" id="PTHR37461">
    <property type="entry name" value="ANTI-SIGMA-K FACTOR RSKA"/>
    <property type="match status" value="1"/>
</dbReference>
<proteinExistence type="predicted"/>
<feature type="region of interest" description="Disordered" evidence="5">
    <location>
        <begin position="139"/>
        <end position="171"/>
    </location>
</feature>
<dbReference type="InterPro" id="IPR041916">
    <property type="entry name" value="Anti_sigma_zinc_sf"/>
</dbReference>
<keyword evidence="3 6" id="KW-1133">Transmembrane helix</keyword>
<keyword evidence="2 6" id="KW-0812">Transmembrane</keyword>
<sequence length="258" mass="26705">MTTQPQLSEHDLEILSAYIDGQVSADERRALERRLQEDAALRLAYEEMRATVQALRDLEPLRPPRSFTLDPARIAAQRPPAARLGWGRLLQVAGVFAGVLIVAIGVLNVLGSMRAGAPSMAVQPTAPAAAPFAVAPTEPPTTAAEVRESIPGSTVTAPIPHGGAAAPAALDNGAEAGTPQALTTIRATPELAMQPEVAPQPTIAPPAISSPGTVDLAQPTPLAEPSTPAGAPDPTLLLVVAVIVVLAGGVWLWRRSRG</sequence>
<feature type="transmembrane region" description="Helical" evidence="6">
    <location>
        <begin position="235"/>
        <end position="253"/>
    </location>
</feature>
<organism evidence="7 8">
    <name type="scientific">Roseiflexus castenholzii (strain DSM 13941 / HLO8)</name>
    <dbReference type="NCBI Taxonomy" id="383372"/>
    <lineage>
        <taxon>Bacteria</taxon>
        <taxon>Bacillati</taxon>
        <taxon>Chloroflexota</taxon>
        <taxon>Chloroflexia</taxon>
        <taxon>Chloroflexales</taxon>
        <taxon>Roseiflexineae</taxon>
        <taxon>Roseiflexaceae</taxon>
        <taxon>Roseiflexus</taxon>
    </lineage>
</organism>
<dbReference type="GO" id="GO:0016989">
    <property type="term" value="F:sigma factor antagonist activity"/>
    <property type="evidence" value="ECO:0007669"/>
    <property type="project" value="TreeGrafter"/>
</dbReference>
<feature type="transmembrane region" description="Helical" evidence="6">
    <location>
        <begin position="89"/>
        <end position="110"/>
    </location>
</feature>
<dbReference type="AlphaFoldDB" id="A7NHA4"/>
<dbReference type="Gene3D" id="1.10.10.1320">
    <property type="entry name" value="Anti-sigma factor, zinc-finger domain"/>
    <property type="match status" value="1"/>
</dbReference>
<reference evidence="7 8" key="1">
    <citation type="submission" date="2007-08" db="EMBL/GenBank/DDBJ databases">
        <title>Complete sequence of Roseiflexus castenholzii DSM 13941.</title>
        <authorList>
            <consortium name="US DOE Joint Genome Institute"/>
            <person name="Copeland A."/>
            <person name="Lucas S."/>
            <person name="Lapidus A."/>
            <person name="Barry K."/>
            <person name="Glavina del Rio T."/>
            <person name="Dalin E."/>
            <person name="Tice H."/>
            <person name="Pitluck S."/>
            <person name="Thompson L.S."/>
            <person name="Brettin T."/>
            <person name="Bruce D."/>
            <person name="Detter J.C."/>
            <person name="Han C."/>
            <person name="Tapia R."/>
            <person name="Schmutz J."/>
            <person name="Larimer F."/>
            <person name="Land M."/>
            <person name="Hauser L."/>
            <person name="Kyrpides N."/>
            <person name="Mikhailova N."/>
            <person name="Bryant D.A."/>
            <person name="Hanada S."/>
            <person name="Tsukatani Y."/>
            <person name="Richardson P."/>
        </authorList>
    </citation>
    <scope>NUCLEOTIDE SEQUENCE [LARGE SCALE GENOMIC DNA]</scope>
    <source>
        <strain evidence="8">DSM 13941 / HLO8</strain>
    </source>
</reference>